<accession>A0A8J2P583</accession>
<dbReference type="AlphaFoldDB" id="A0A8J2P583"/>
<feature type="non-terminal residue" evidence="2">
    <location>
        <position position="412"/>
    </location>
</feature>
<keyword evidence="1" id="KW-0732">Signal</keyword>
<dbReference type="EMBL" id="CAJVCH010114526">
    <property type="protein sequence ID" value="CAG7724850.1"/>
    <property type="molecule type" value="Genomic_DNA"/>
</dbReference>
<keyword evidence="3" id="KW-1185">Reference proteome</keyword>
<reference evidence="2" key="1">
    <citation type="submission" date="2021-06" db="EMBL/GenBank/DDBJ databases">
        <authorList>
            <person name="Hodson N. C."/>
            <person name="Mongue J. A."/>
            <person name="Jaron S. K."/>
        </authorList>
    </citation>
    <scope>NUCLEOTIDE SEQUENCE</scope>
</reference>
<dbReference type="Proteomes" id="UP000708208">
    <property type="component" value="Unassembled WGS sequence"/>
</dbReference>
<name>A0A8J2P583_9HEXA</name>
<evidence type="ECO:0000313" key="3">
    <source>
        <dbReference type="Proteomes" id="UP000708208"/>
    </source>
</evidence>
<evidence type="ECO:0000313" key="2">
    <source>
        <dbReference type="EMBL" id="CAG7724850.1"/>
    </source>
</evidence>
<feature type="signal peptide" evidence="1">
    <location>
        <begin position="1"/>
        <end position="23"/>
    </location>
</feature>
<gene>
    <name evidence="2" type="ORF">AFUS01_LOCUS13845</name>
</gene>
<protein>
    <submittedName>
        <fullName evidence="2">Uncharacterized protein</fullName>
    </submittedName>
</protein>
<evidence type="ECO:0000256" key="1">
    <source>
        <dbReference type="SAM" id="SignalP"/>
    </source>
</evidence>
<comment type="caution">
    <text evidence="2">The sequence shown here is derived from an EMBL/GenBank/DDBJ whole genome shotgun (WGS) entry which is preliminary data.</text>
</comment>
<dbReference type="OrthoDB" id="6783892at2759"/>
<proteinExistence type="predicted"/>
<sequence length="412" mass="46908">MELSRKLLFACAIFSQCFVIVKGVDLKSWDFHPQNSLSEDTLNGILDSDEMANILKEELQFMRKDLTAMFVEDLSRKKREMENYEYEIILEPLEYTHGPGVNSTFPSDEIAEQAYIFQDHILDLKKDGIYRIQAHKPSNESNYSNQTLIVEEVLLGKWDLSNPGDEYRVTATIEKNNIFFILVTAKKSGFSYLFTYSPLGSGVSLRQRIRNAGVVTDAKFFIFYDVLYLVITHDNEVHSITLCPIFKWMGTHLDEIHVVHTRGASSVAAIEISSHMYIAIAQSLDAAGNKEIGTQIIRMDRKSEVEKVQLLYSDHPKSLYFTKFLHEYILIIVQQKMPAIVYFFGGYDFIYLQYLDTLKGSGVKLVSVLAPDGETYILASNGTQITTYSRSSAISRLTALMFVPYPNSTYVA</sequence>
<feature type="chain" id="PRO_5035295926" evidence="1">
    <location>
        <begin position="24"/>
        <end position="412"/>
    </location>
</feature>
<organism evidence="2 3">
    <name type="scientific">Allacma fusca</name>
    <dbReference type="NCBI Taxonomy" id="39272"/>
    <lineage>
        <taxon>Eukaryota</taxon>
        <taxon>Metazoa</taxon>
        <taxon>Ecdysozoa</taxon>
        <taxon>Arthropoda</taxon>
        <taxon>Hexapoda</taxon>
        <taxon>Collembola</taxon>
        <taxon>Symphypleona</taxon>
        <taxon>Sminthuridae</taxon>
        <taxon>Allacma</taxon>
    </lineage>
</organism>